<evidence type="ECO:0000256" key="8">
    <source>
        <dbReference type="RuleBase" id="RU363105"/>
    </source>
</evidence>
<reference evidence="10" key="1">
    <citation type="submission" date="2013-02" db="EMBL/GenBank/DDBJ databases">
        <title>Comparative genomics of Borrelia species.</title>
        <authorList>
            <person name="Schwan T.G."/>
            <person name="Raffel S.J."/>
            <person name="Porcella S.F."/>
        </authorList>
    </citation>
    <scope>NUCLEOTIDE SEQUENCE</scope>
    <source>
        <strain evidence="10">DOU</strain>
        <plasmid evidence="10">unnamed</plasmid>
    </source>
</reference>
<keyword evidence="5 8" id="KW-0564">Palmitate</keyword>
<evidence type="ECO:0000256" key="7">
    <source>
        <dbReference type="ARBA" id="ARBA00023288"/>
    </source>
</evidence>
<keyword evidence="3" id="KW-0732">Signal</keyword>
<evidence type="ECO:0000256" key="5">
    <source>
        <dbReference type="ARBA" id="ARBA00023139"/>
    </source>
</evidence>
<comment type="function">
    <text evidence="1 8">The Vlp and Vsp proteins are antigenically distinct proteins, only one vlp or vsp gene is transcriptionally active at any one time. Switching between these genes is a mechanism of host immune response evasion.</text>
</comment>
<dbReference type="InterPro" id="IPR000680">
    <property type="entry name" value="Borrelia_lipo"/>
</dbReference>
<keyword evidence="7 8" id="KW-0449">Lipoprotein</keyword>
<dbReference type="GO" id="GO:0009279">
    <property type="term" value="C:cell outer membrane"/>
    <property type="evidence" value="ECO:0007669"/>
    <property type="project" value="UniProtKB-SubCell"/>
</dbReference>
<keyword evidence="10" id="KW-0614">Plasmid</keyword>
<evidence type="ECO:0000256" key="1">
    <source>
        <dbReference type="ARBA" id="ARBA00003932"/>
    </source>
</evidence>
<keyword evidence="4 8" id="KW-0472">Membrane</keyword>
<protein>
    <recommendedName>
        <fullName evidence="8">Variable large protein</fullName>
    </recommendedName>
</protein>
<evidence type="ECO:0000256" key="2">
    <source>
        <dbReference type="ARBA" id="ARBA00004459"/>
    </source>
</evidence>
<accession>W5SL03</accession>
<comment type="subcellular location">
    <subcellularLocation>
        <location evidence="2 8">Cell outer membrane</location>
        <topology evidence="2 8">Lipid-anchor</topology>
    </subcellularLocation>
</comment>
<proteinExistence type="predicted"/>
<evidence type="ECO:0000256" key="3">
    <source>
        <dbReference type="ARBA" id="ARBA00022729"/>
    </source>
</evidence>
<dbReference type="HOGENOM" id="CLU_1727810_0_0_12"/>
<geneLocation type="plasmid" evidence="10">
    <name>unnamed</name>
</geneLocation>
<organism evidence="10">
    <name type="scientific">Borrelia crocidurae DOU</name>
    <dbReference type="NCBI Taxonomy" id="1293575"/>
    <lineage>
        <taxon>Bacteria</taxon>
        <taxon>Pseudomonadati</taxon>
        <taxon>Spirochaetota</taxon>
        <taxon>Spirochaetia</taxon>
        <taxon>Spirochaetales</taxon>
        <taxon>Borreliaceae</taxon>
        <taxon>Borrelia</taxon>
    </lineage>
</organism>
<evidence type="ECO:0000256" key="4">
    <source>
        <dbReference type="ARBA" id="ARBA00023136"/>
    </source>
</evidence>
<dbReference type="SUPFAM" id="SSF74748">
    <property type="entry name" value="Variable surface antigen VlsE"/>
    <property type="match status" value="1"/>
</dbReference>
<sequence>MDKIAEGAKTAASGTESSDAIGGAPVTGQDAAPADIVSVNVLVKGIKEIVGVVLKDNEGNAEATKTAENEKKSIGKLFSGGKDNDGTDAQAAVASASVLTFSYFPFSSKILPNFSLTPFIVFSILLKYPPISLFLVSAFITQCLRNHIPKT</sequence>
<dbReference type="Pfam" id="PF00921">
    <property type="entry name" value="Lipoprotein_2"/>
    <property type="match status" value="1"/>
</dbReference>
<dbReference type="EMBL" id="CP004339">
    <property type="protein sequence ID" value="AHH07834.1"/>
    <property type="molecule type" value="Genomic_DNA"/>
</dbReference>
<evidence type="ECO:0000256" key="9">
    <source>
        <dbReference type="SAM" id="MobiDB-lite"/>
    </source>
</evidence>
<feature type="region of interest" description="Disordered" evidence="9">
    <location>
        <begin position="1"/>
        <end position="25"/>
    </location>
</feature>
<keyword evidence="6 8" id="KW-0998">Cell outer membrane</keyword>
<name>W5SL03_9SPIR</name>
<evidence type="ECO:0000256" key="6">
    <source>
        <dbReference type="ARBA" id="ARBA00023237"/>
    </source>
</evidence>
<gene>
    <name evidence="10" type="ORF">BCD_1768</name>
</gene>
<dbReference type="AlphaFoldDB" id="W5SL03"/>
<evidence type="ECO:0000313" key="10">
    <source>
        <dbReference type="EMBL" id="AHH07834.1"/>
    </source>
</evidence>